<comment type="caution">
    <text evidence="1">The sequence shown here is derived from an EMBL/GenBank/DDBJ whole genome shotgun (WGS) entry which is preliminary data.</text>
</comment>
<dbReference type="EMBL" id="VLPL01000004">
    <property type="protein sequence ID" value="TSJ44786.1"/>
    <property type="molecule type" value="Genomic_DNA"/>
</dbReference>
<evidence type="ECO:0008006" key="3">
    <source>
        <dbReference type="Google" id="ProtNLM"/>
    </source>
</evidence>
<dbReference type="AlphaFoldDB" id="A0A556MXY4"/>
<sequence>MIRLLLLLLFTHAFLFSFGQGWNPVGSRAVSLANTSVCLDDVWAYHHNPGATASIRTISIGAYYETRFLTKELQTQALAVAIPLKVGVISAGGQFFGYQQYRNTRAGLGYSMKFTDFLQVGIQGNIQALRLGGNYGSTISGTVEAGILAKISEKWSVGVSVMNIGRQHVNPTTDRFATVMRGGFQYRPSKKVSIFAEVEKQVITKISFKGAVEYQPVQALYIRFGAQSAPMEFALGFGYRVSGFSIDLGSKYHQTLGWSPNFGLNYQFKEHEKK</sequence>
<reference evidence="1 2" key="1">
    <citation type="submission" date="2019-07" db="EMBL/GenBank/DDBJ databases">
        <authorList>
            <person name="Huq M.A."/>
        </authorList>
    </citation>
    <scope>NUCLEOTIDE SEQUENCE [LARGE SCALE GENOMIC DNA]</scope>
    <source>
        <strain evidence="1 2">MAH-3</strain>
    </source>
</reference>
<dbReference type="SUPFAM" id="SSF56935">
    <property type="entry name" value="Porins"/>
    <property type="match status" value="1"/>
</dbReference>
<protein>
    <recommendedName>
        <fullName evidence="3">Type IX secretion system membrane protein PorP/SprF</fullName>
    </recommendedName>
</protein>
<accession>A0A556MXY4</accession>
<organism evidence="1 2">
    <name type="scientific">Fluviicola chungangensis</name>
    <dbReference type="NCBI Taxonomy" id="2597671"/>
    <lineage>
        <taxon>Bacteria</taxon>
        <taxon>Pseudomonadati</taxon>
        <taxon>Bacteroidota</taxon>
        <taxon>Flavobacteriia</taxon>
        <taxon>Flavobacteriales</taxon>
        <taxon>Crocinitomicaceae</taxon>
        <taxon>Fluviicola</taxon>
    </lineage>
</organism>
<dbReference type="Proteomes" id="UP000316008">
    <property type="component" value="Unassembled WGS sequence"/>
</dbReference>
<evidence type="ECO:0000313" key="1">
    <source>
        <dbReference type="EMBL" id="TSJ44786.1"/>
    </source>
</evidence>
<gene>
    <name evidence="1" type="ORF">FO442_09295</name>
</gene>
<name>A0A556MXY4_9FLAO</name>
<evidence type="ECO:0000313" key="2">
    <source>
        <dbReference type="Proteomes" id="UP000316008"/>
    </source>
</evidence>
<dbReference type="Gene3D" id="2.40.160.60">
    <property type="entry name" value="Outer membrane protein transport protein (OMPP1/FadL/TodX)"/>
    <property type="match status" value="1"/>
</dbReference>
<keyword evidence="2" id="KW-1185">Reference proteome</keyword>
<dbReference type="RefSeq" id="WP_144332900.1">
    <property type="nucleotide sequence ID" value="NZ_VLPL01000004.1"/>
</dbReference>
<dbReference type="OrthoDB" id="9758448at2"/>
<proteinExistence type="predicted"/>